<dbReference type="RefSeq" id="WP_221337057.1">
    <property type="nucleotide sequence ID" value="NZ_BAABIX010000021.1"/>
</dbReference>
<protein>
    <submittedName>
        <fullName evidence="2">8-oxo-dGTP pyrophosphatase MutT (NUDIX family)</fullName>
    </submittedName>
</protein>
<dbReference type="Pfam" id="PF00293">
    <property type="entry name" value="NUDIX"/>
    <property type="match status" value="1"/>
</dbReference>
<dbReference type="SUPFAM" id="SSF55811">
    <property type="entry name" value="Nudix"/>
    <property type="match status" value="1"/>
</dbReference>
<dbReference type="Proteomes" id="UP000578449">
    <property type="component" value="Unassembled WGS sequence"/>
</dbReference>
<dbReference type="Gene3D" id="3.90.79.10">
    <property type="entry name" value="Nucleoside Triphosphate Pyrophosphohydrolase"/>
    <property type="match status" value="1"/>
</dbReference>
<keyword evidence="3" id="KW-1185">Reference proteome</keyword>
<dbReference type="CDD" id="cd02883">
    <property type="entry name" value="NUDIX_Hydrolase"/>
    <property type="match status" value="1"/>
</dbReference>
<feature type="domain" description="Nudix hydrolase" evidence="1">
    <location>
        <begin position="83"/>
        <end position="246"/>
    </location>
</feature>
<dbReference type="InterPro" id="IPR015797">
    <property type="entry name" value="NUDIX_hydrolase-like_dom_sf"/>
</dbReference>
<organism evidence="2 3">
    <name type="scientific">Thermocatellispora tengchongensis</name>
    <dbReference type="NCBI Taxonomy" id="1073253"/>
    <lineage>
        <taxon>Bacteria</taxon>
        <taxon>Bacillati</taxon>
        <taxon>Actinomycetota</taxon>
        <taxon>Actinomycetes</taxon>
        <taxon>Streptosporangiales</taxon>
        <taxon>Streptosporangiaceae</taxon>
        <taxon>Thermocatellispora</taxon>
    </lineage>
</organism>
<dbReference type="AlphaFoldDB" id="A0A840PHI8"/>
<name>A0A840PHI8_9ACTN</name>
<sequence>MSQPPQHRDGVEFLQPGRLRLVEAPAPRPSPQERAAMDQVWEEAVRANPCLFDGPVAACAGLDRDGPHDLVIAWARTTYRLLALRRVPGATALLPSLFVSVLQPSEDRRVLVGRMSPATSFPGRWQLPGGTVEPPPAGDRLDAAALTRHAARELAEETGVQLAPQELRLWLVTRGDHGNVGVLFLAPPRPESLLRERHAAAVSAERALGRDPELDEIALVAGPAELPALGGPLADYLEPVLRRYAGALTGR</sequence>
<dbReference type="PROSITE" id="PS51462">
    <property type="entry name" value="NUDIX"/>
    <property type="match status" value="1"/>
</dbReference>
<evidence type="ECO:0000313" key="2">
    <source>
        <dbReference type="EMBL" id="MBB5137000.1"/>
    </source>
</evidence>
<proteinExistence type="predicted"/>
<gene>
    <name evidence="2" type="ORF">HNP84_006752</name>
</gene>
<accession>A0A840PHI8</accession>
<evidence type="ECO:0000259" key="1">
    <source>
        <dbReference type="PROSITE" id="PS51462"/>
    </source>
</evidence>
<dbReference type="EMBL" id="JACHGN010000016">
    <property type="protein sequence ID" value="MBB5137000.1"/>
    <property type="molecule type" value="Genomic_DNA"/>
</dbReference>
<reference evidence="2 3" key="1">
    <citation type="submission" date="2020-08" db="EMBL/GenBank/DDBJ databases">
        <title>Genomic Encyclopedia of Type Strains, Phase IV (KMG-IV): sequencing the most valuable type-strain genomes for metagenomic binning, comparative biology and taxonomic classification.</title>
        <authorList>
            <person name="Goeker M."/>
        </authorList>
    </citation>
    <scope>NUCLEOTIDE SEQUENCE [LARGE SCALE GENOMIC DNA]</scope>
    <source>
        <strain evidence="2 3">DSM 45615</strain>
    </source>
</reference>
<evidence type="ECO:0000313" key="3">
    <source>
        <dbReference type="Proteomes" id="UP000578449"/>
    </source>
</evidence>
<dbReference type="InterPro" id="IPR000086">
    <property type="entry name" value="NUDIX_hydrolase_dom"/>
</dbReference>
<comment type="caution">
    <text evidence="2">The sequence shown here is derived from an EMBL/GenBank/DDBJ whole genome shotgun (WGS) entry which is preliminary data.</text>
</comment>